<dbReference type="SMART" id="SM00749">
    <property type="entry name" value="BON"/>
    <property type="match status" value="1"/>
</dbReference>
<dbReference type="Pfam" id="PF04972">
    <property type="entry name" value="BON"/>
    <property type="match status" value="1"/>
</dbReference>
<feature type="region of interest" description="Disordered" evidence="1">
    <location>
        <begin position="1"/>
        <end position="21"/>
    </location>
</feature>
<feature type="compositionally biased region" description="Basic residues" evidence="1">
    <location>
        <begin position="1"/>
        <end position="11"/>
    </location>
</feature>
<proteinExistence type="predicted"/>
<protein>
    <recommendedName>
        <fullName evidence="2">BON domain-containing protein</fullName>
    </recommendedName>
</protein>
<dbReference type="RefSeq" id="WP_236591616.1">
    <property type="nucleotide sequence ID" value="NZ_CAJHCP010000002.1"/>
</dbReference>
<dbReference type="InterPro" id="IPR014004">
    <property type="entry name" value="Transpt-assoc_nodulatn_dom_bac"/>
</dbReference>
<reference evidence="3 4" key="1">
    <citation type="submission" date="2020-10" db="EMBL/GenBank/DDBJ databases">
        <authorList>
            <person name="Peeters C."/>
        </authorList>
    </citation>
    <scope>NUCLEOTIDE SEQUENCE [LARGE SCALE GENOMIC DNA]</scope>
    <source>
        <strain evidence="3 4">LMG 28140</strain>
    </source>
</reference>
<evidence type="ECO:0000313" key="4">
    <source>
        <dbReference type="Proteomes" id="UP000598032"/>
    </source>
</evidence>
<evidence type="ECO:0000259" key="2">
    <source>
        <dbReference type="PROSITE" id="PS50914"/>
    </source>
</evidence>
<name>A0ABN7HJ91_9BURK</name>
<evidence type="ECO:0000313" key="3">
    <source>
        <dbReference type="EMBL" id="CAD6518771.1"/>
    </source>
</evidence>
<dbReference type="EMBL" id="CAJHCP010000002">
    <property type="protein sequence ID" value="CAD6518771.1"/>
    <property type="molecule type" value="Genomic_DNA"/>
</dbReference>
<keyword evidence="4" id="KW-1185">Reference proteome</keyword>
<comment type="caution">
    <text evidence="3">The sequence shown here is derived from an EMBL/GenBank/DDBJ whole genome shotgun (WGS) entry which is preliminary data.</text>
</comment>
<feature type="compositionally biased region" description="Polar residues" evidence="1">
    <location>
        <begin position="12"/>
        <end position="21"/>
    </location>
</feature>
<dbReference type="Gene3D" id="3.30.1340.30">
    <property type="match status" value="1"/>
</dbReference>
<sequence length="98" mass="10663">MRQARLAKAKPRSTQAGTDLTSTRLSDAQIAADATRRLAWDAAVPEHSVKVKVSHGRITLTGELQRDQQRTAVLEDVTRLFGVTGVSDRTVVKAPKAK</sequence>
<evidence type="ECO:0000256" key="1">
    <source>
        <dbReference type="SAM" id="MobiDB-lite"/>
    </source>
</evidence>
<feature type="domain" description="BON" evidence="2">
    <location>
        <begin position="26"/>
        <end position="94"/>
    </location>
</feature>
<organism evidence="3 4">
    <name type="scientific">Paraburkholderia metrosideri</name>
    <dbReference type="NCBI Taxonomy" id="580937"/>
    <lineage>
        <taxon>Bacteria</taxon>
        <taxon>Pseudomonadati</taxon>
        <taxon>Pseudomonadota</taxon>
        <taxon>Betaproteobacteria</taxon>
        <taxon>Burkholderiales</taxon>
        <taxon>Burkholderiaceae</taxon>
        <taxon>Paraburkholderia</taxon>
    </lineage>
</organism>
<gene>
    <name evidence="3" type="ORF">LMG28140_01145</name>
</gene>
<dbReference type="PROSITE" id="PS50914">
    <property type="entry name" value="BON"/>
    <property type="match status" value="1"/>
</dbReference>
<dbReference type="InterPro" id="IPR007055">
    <property type="entry name" value="BON_dom"/>
</dbReference>
<accession>A0ABN7HJ91</accession>
<dbReference type="Proteomes" id="UP000598032">
    <property type="component" value="Unassembled WGS sequence"/>
</dbReference>